<reference evidence="2 3" key="1">
    <citation type="submission" date="2017-01" db="EMBL/GenBank/DDBJ databases">
        <authorList>
            <person name="Mah S.A."/>
            <person name="Swanson W.J."/>
            <person name="Moy G.W."/>
            <person name="Vacquier V.D."/>
        </authorList>
    </citation>
    <scope>NUCLEOTIDE SEQUENCE [LARGE SCALE GENOMIC DNA]</scope>
    <source>
        <strain evidence="2 3">RU36E</strain>
    </source>
</reference>
<evidence type="ECO:0000313" key="2">
    <source>
        <dbReference type="EMBL" id="SIP97639.1"/>
    </source>
</evidence>
<gene>
    <name evidence="2" type="ORF">SAMN05878282_101663</name>
</gene>
<name>A0A1N6NZZ0_AQUAC</name>
<proteinExistence type="predicted"/>
<keyword evidence="1" id="KW-1133">Transmembrane helix</keyword>
<keyword evidence="1" id="KW-0812">Transmembrane</keyword>
<dbReference type="AlphaFoldDB" id="A0A1N6NZZ0"/>
<feature type="transmembrane region" description="Helical" evidence="1">
    <location>
        <begin position="16"/>
        <end position="35"/>
    </location>
</feature>
<organism evidence="2 3">
    <name type="scientific">Aquipseudomonas alcaligenes</name>
    <name type="common">Pseudomonas alcaligenes</name>
    <dbReference type="NCBI Taxonomy" id="43263"/>
    <lineage>
        <taxon>Bacteria</taxon>
        <taxon>Pseudomonadati</taxon>
        <taxon>Pseudomonadota</taxon>
        <taxon>Gammaproteobacteria</taxon>
        <taxon>Pseudomonadales</taxon>
        <taxon>Pseudomonadaceae</taxon>
        <taxon>Aquipseudomonas</taxon>
    </lineage>
</organism>
<sequence>MSPDYQADYWVRRTRLFGGGLILVMALAVVLALGWKIAEVSELRAMDATRAHLAASLSGLAAEQMAKDRVLDEAWKRKNPFVLLRWQQDNYCGELAARGEPRAGCWYWLPQQAWVLYRTRFADGWEGRGHELHAWRLSTVPERLSTASQSRGAPFALELEEVPAAELSAQGF</sequence>
<protein>
    <submittedName>
        <fullName evidence="2">Uncharacterized protein</fullName>
    </submittedName>
</protein>
<dbReference type="RefSeq" id="WP_076424054.1">
    <property type="nucleotide sequence ID" value="NZ_FTMP01000001.1"/>
</dbReference>
<evidence type="ECO:0000313" key="3">
    <source>
        <dbReference type="Proteomes" id="UP000185841"/>
    </source>
</evidence>
<accession>A0A1N6NZZ0</accession>
<dbReference type="Proteomes" id="UP000185841">
    <property type="component" value="Unassembled WGS sequence"/>
</dbReference>
<evidence type="ECO:0000256" key="1">
    <source>
        <dbReference type="SAM" id="Phobius"/>
    </source>
</evidence>
<dbReference type="EMBL" id="FTMP01000001">
    <property type="protein sequence ID" value="SIP97639.1"/>
    <property type="molecule type" value="Genomic_DNA"/>
</dbReference>
<keyword evidence="1" id="KW-0472">Membrane</keyword>